<name>A0A158BEH1_9BURK</name>
<gene>
    <name evidence="2" type="ORF">AWB80_03425</name>
</gene>
<dbReference type="Proteomes" id="UP000054911">
    <property type="component" value="Unassembled WGS sequence"/>
</dbReference>
<dbReference type="Pfam" id="PF22513">
    <property type="entry name" value="FitA-like_RHH"/>
    <property type="match status" value="1"/>
</dbReference>
<dbReference type="GO" id="GO:0006355">
    <property type="term" value="P:regulation of DNA-templated transcription"/>
    <property type="evidence" value="ECO:0007669"/>
    <property type="project" value="InterPro"/>
</dbReference>
<dbReference type="Gene3D" id="1.10.1220.10">
    <property type="entry name" value="Met repressor-like"/>
    <property type="match status" value="1"/>
</dbReference>
<dbReference type="InterPro" id="IPR010985">
    <property type="entry name" value="Ribbon_hlx_hlx"/>
</dbReference>
<comment type="caution">
    <text evidence="2">The sequence shown here is derived from an EMBL/GenBank/DDBJ whole genome shotgun (WGS) entry which is preliminary data.</text>
</comment>
<sequence>MQVFYNEGIAFKMVNEMAMLTVRNLPDEVHRALRLRAAEHGRSTEAEVRDILEAAVKPEGRVKLGSFLTGFGRESGLSDHEFAIFENIRDRTPAKPVSFE</sequence>
<keyword evidence="3" id="KW-1185">Reference proteome</keyword>
<dbReference type="InterPro" id="IPR013321">
    <property type="entry name" value="Arc_rbn_hlx_hlx"/>
</dbReference>
<reference evidence="2" key="1">
    <citation type="submission" date="2016-01" db="EMBL/GenBank/DDBJ databases">
        <authorList>
            <person name="Peeters C."/>
        </authorList>
    </citation>
    <scope>NUCLEOTIDE SEQUENCE [LARGE SCALE GENOMIC DNA]</scope>
    <source>
        <strain evidence="2">LMG 29323</strain>
    </source>
</reference>
<feature type="domain" description="Antitoxin FitA-like ribbon-helix-helix" evidence="1">
    <location>
        <begin position="18"/>
        <end position="56"/>
    </location>
</feature>
<accession>A0A158BEH1</accession>
<evidence type="ECO:0000313" key="3">
    <source>
        <dbReference type="Proteomes" id="UP000054911"/>
    </source>
</evidence>
<proteinExistence type="predicted"/>
<dbReference type="SUPFAM" id="SSF47598">
    <property type="entry name" value="Ribbon-helix-helix"/>
    <property type="match status" value="1"/>
</dbReference>
<dbReference type="InterPro" id="IPR053853">
    <property type="entry name" value="FitA-like_RHH"/>
</dbReference>
<dbReference type="AlphaFoldDB" id="A0A158BEH1"/>
<organism evidence="2 3">
    <name type="scientific">Caballeronia pedi</name>
    <dbReference type="NCBI Taxonomy" id="1777141"/>
    <lineage>
        <taxon>Bacteria</taxon>
        <taxon>Pseudomonadati</taxon>
        <taxon>Pseudomonadota</taxon>
        <taxon>Betaproteobacteria</taxon>
        <taxon>Burkholderiales</taxon>
        <taxon>Burkholderiaceae</taxon>
        <taxon>Caballeronia</taxon>
    </lineage>
</organism>
<protein>
    <submittedName>
        <fullName evidence="2">Plasmid stability protein-like protein</fullName>
    </submittedName>
</protein>
<evidence type="ECO:0000259" key="1">
    <source>
        <dbReference type="Pfam" id="PF22513"/>
    </source>
</evidence>
<evidence type="ECO:0000313" key="2">
    <source>
        <dbReference type="EMBL" id="SAK68468.1"/>
    </source>
</evidence>
<dbReference type="STRING" id="1777141.AWB80_03425"/>
<dbReference type="EMBL" id="FCOE02000010">
    <property type="protein sequence ID" value="SAK68468.1"/>
    <property type="molecule type" value="Genomic_DNA"/>
</dbReference>